<keyword evidence="2" id="KW-1003">Cell membrane</keyword>
<evidence type="ECO:0008006" key="12">
    <source>
        <dbReference type="Google" id="ProtNLM"/>
    </source>
</evidence>
<proteinExistence type="predicted"/>
<evidence type="ECO:0000256" key="5">
    <source>
        <dbReference type="ARBA" id="ARBA00022989"/>
    </source>
</evidence>
<organism evidence="10 11">
    <name type="scientific">Leishmania panamensis</name>
    <dbReference type="NCBI Taxonomy" id="5679"/>
    <lineage>
        <taxon>Eukaryota</taxon>
        <taxon>Discoba</taxon>
        <taxon>Euglenozoa</taxon>
        <taxon>Kinetoplastea</taxon>
        <taxon>Metakinetoplastina</taxon>
        <taxon>Trypanosomatida</taxon>
        <taxon>Trypanosomatidae</taxon>
        <taxon>Leishmaniinae</taxon>
        <taxon>Leishmania</taxon>
        <taxon>Leishmania guyanensis species complex</taxon>
    </lineage>
</organism>
<evidence type="ECO:0000313" key="10">
    <source>
        <dbReference type="EMBL" id="AIO00163.1"/>
    </source>
</evidence>
<dbReference type="RefSeq" id="XP_010700820.1">
    <property type="nucleotide sequence ID" value="XM_010702518.1"/>
</dbReference>
<keyword evidence="8" id="KW-0325">Glycoprotein</keyword>
<evidence type="ECO:0000256" key="7">
    <source>
        <dbReference type="ARBA" id="ARBA00023170"/>
    </source>
</evidence>
<evidence type="ECO:0000256" key="4">
    <source>
        <dbReference type="ARBA" id="ARBA00022729"/>
    </source>
</evidence>
<keyword evidence="5" id="KW-1133">Transmembrane helix</keyword>
<dbReference type="GeneID" id="22576979"/>
<evidence type="ECO:0000256" key="6">
    <source>
        <dbReference type="ARBA" id="ARBA00023136"/>
    </source>
</evidence>
<evidence type="ECO:0000256" key="2">
    <source>
        <dbReference type="ARBA" id="ARBA00022475"/>
    </source>
</evidence>
<evidence type="ECO:0000313" key="11">
    <source>
        <dbReference type="Proteomes" id="UP000063063"/>
    </source>
</evidence>
<keyword evidence="7" id="KW-0675">Receptor</keyword>
<dbReference type="SUPFAM" id="SSF52058">
    <property type="entry name" value="L domain-like"/>
    <property type="match status" value="1"/>
</dbReference>
<keyword evidence="3" id="KW-0812">Transmembrane</keyword>
<dbReference type="AlphaFoldDB" id="A0A088RVM2"/>
<dbReference type="PANTHER" id="PTHR48052:SF8">
    <property type="entry name" value="LRR RECEPTOR-LIKE SERINE_THREONINE-PROTEIN KINASE FLS2"/>
    <property type="match status" value="1"/>
</dbReference>
<dbReference type="GO" id="GO:0012505">
    <property type="term" value="C:endomembrane system"/>
    <property type="evidence" value="ECO:0007669"/>
    <property type="project" value="UniProtKB-SubCell"/>
</dbReference>
<dbReference type="GO" id="GO:0005886">
    <property type="term" value="C:plasma membrane"/>
    <property type="evidence" value="ECO:0007669"/>
    <property type="project" value="UniProtKB-SubCell"/>
</dbReference>
<keyword evidence="6" id="KW-0472">Membrane</keyword>
<dbReference type="eggNOG" id="KOG0619">
    <property type="taxonomic scope" value="Eukaryota"/>
</dbReference>
<evidence type="ECO:0000256" key="9">
    <source>
        <dbReference type="ARBA" id="ARBA00037847"/>
    </source>
</evidence>
<dbReference type="KEGG" id="lpan:LPMP_292160"/>
<keyword evidence="11" id="KW-1185">Reference proteome</keyword>
<protein>
    <recommendedName>
        <fullName evidence="12">Leucine-rich repeat protein</fullName>
    </recommendedName>
</protein>
<dbReference type="Gene3D" id="3.80.10.10">
    <property type="entry name" value="Ribonuclease Inhibitor"/>
    <property type="match status" value="1"/>
</dbReference>
<gene>
    <name evidence="10" type="ORF">LPMP_292160</name>
</gene>
<sequence length="482" mass="53125">MLSSLKVNPAAARMACGAATRHRRLSSWAKALSFAITLALFCALCCEVSALEIGNFLPGGRNMDAMARFASVKALEALQRAIDDPELQIKVMSALMRTTDGFDMCQSALYRCNSVTGALEEAVIKDMRNGTVKWSEYPKSVKRIRITDSRLSQPLVLSSLPANLEEFLATNVEWQSNSILQNPPSDANSITNGGLAQLHVLQCNQCALVKAEVTTTSPQLASLHVLSLSDNPNLTVDLRDLPRTLHSLELSHTQLVHPTAKEVLKAAPAFLSRLNISFTGVALTFDMLRFASAQLKMLDVSGLGSGDPKSPLSASQLQKVCSERDLNPEELYLTSCNLTGILPDLRNCAKLKVIDASHNLLEGAAFAELPKMIESLHLNNNAMQGTLRTQELPRTLRFLDLSANQFTGQLNLSELPKKLEYFDISHNRFTGNVNLTQLPEPIKYVFIQHNNFTGVADLIDISLGIRYIMIHHNNWDYRMPAP</sequence>
<evidence type="ECO:0000256" key="1">
    <source>
        <dbReference type="ARBA" id="ARBA00004236"/>
    </source>
</evidence>
<comment type="subcellular location">
    <subcellularLocation>
        <location evidence="1">Cell membrane</location>
    </subcellularLocation>
    <subcellularLocation>
        <location evidence="9">Endomembrane system</location>
        <topology evidence="9">Single-pass membrane protein</topology>
    </subcellularLocation>
</comment>
<accession>A0A088RVM2</accession>
<dbReference type="PANTHER" id="PTHR48052">
    <property type="entry name" value="UNNAMED PRODUCT"/>
    <property type="match status" value="1"/>
</dbReference>
<evidence type="ECO:0000256" key="8">
    <source>
        <dbReference type="ARBA" id="ARBA00023180"/>
    </source>
</evidence>
<dbReference type="EMBL" id="CP009398">
    <property type="protein sequence ID" value="AIO00163.1"/>
    <property type="molecule type" value="Genomic_DNA"/>
</dbReference>
<evidence type="ECO:0000256" key="3">
    <source>
        <dbReference type="ARBA" id="ARBA00022692"/>
    </source>
</evidence>
<dbReference type="VEuPathDB" id="TriTrypDB:LPAL13_290023700"/>
<dbReference type="OrthoDB" id="259231at2759"/>
<dbReference type="VEuPathDB" id="TriTrypDB:LPMP_292160"/>
<name>A0A088RVM2_LEIPA</name>
<dbReference type="Proteomes" id="UP000063063">
    <property type="component" value="Chromosome 29"/>
</dbReference>
<keyword evidence="4" id="KW-0732">Signal</keyword>
<reference evidence="10 11" key="1">
    <citation type="journal article" date="2015" name="Sci. Rep.">
        <title>The genome of Leishmania panamensis: insights into genomics of the L. (Viannia) subgenus.</title>
        <authorList>
            <person name="Llanes A."/>
            <person name="Restrepo C.M."/>
            <person name="Vecchio G.D."/>
            <person name="Anguizola F.J."/>
            <person name="Lleonart R."/>
        </authorList>
    </citation>
    <scope>NUCLEOTIDE SEQUENCE [LARGE SCALE GENOMIC DNA]</scope>
    <source>
        <strain evidence="10 11">MHOM/PA/94/PSC-1</strain>
    </source>
</reference>
<dbReference type="InterPro" id="IPR032675">
    <property type="entry name" value="LRR_dom_sf"/>
</dbReference>